<dbReference type="GO" id="GO:0003899">
    <property type="term" value="F:DNA-directed RNA polymerase activity"/>
    <property type="evidence" value="ECO:0007669"/>
    <property type="project" value="InterPro"/>
</dbReference>
<proteinExistence type="predicted"/>
<keyword evidence="3" id="KW-0862">Zinc</keyword>
<dbReference type="SUPFAM" id="SSF56731">
    <property type="entry name" value="DNA primase core"/>
    <property type="match status" value="1"/>
</dbReference>
<dbReference type="SMART" id="SM00400">
    <property type="entry name" value="ZnF_CHCC"/>
    <property type="match status" value="1"/>
</dbReference>
<evidence type="ECO:0000313" key="5">
    <source>
        <dbReference type="EMBL" id="RGM41187.1"/>
    </source>
</evidence>
<evidence type="ECO:0000256" key="3">
    <source>
        <dbReference type="ARBA" id="ARBA00022833"/>
    </source>
</evidence>
<dbReference type="SUPFAM" id="SSF57783">
    <property type="entry name" value="Zinc beta-ribbon"/>
    <property type="match status" value="1"/>
</dbReference>
<organism evidence="5 6">
    <name type="scientific">Phocaeicola plebeius</name>
    <dbReference type="NCBI Taxonomy" id="310297"/>
    <lineage>
        <taxon>Bacteria</taxon>
        <taxon>Pseudomonadati</taxon>
        <taxon>Bacteroidota</taxon>
        <taxon>Bacteroidia</taxon>
        <taxon>Bacteroidales</taxon>
        <taxon>Bacteroidaceae</taxon>
        <taxon>Phocaeicola</taxon>
    </lineage>
</organism>
<dbReference type="PANTHER" id="PTHR30313">
    <property type="entry name" value="DNA PRIMASE"/>
    <property type="match status" value="1"/>
</dbReference>
<keyword evidence="1" id="KW-0479">Metal-binding</keyword>
<protein>
    <recommendedName>
        <fullName evidence="4">Zinc finger CHC2-type domain-containing protein</fullName>
    </recommendedName>
</protein>
<dbReference type="Gene3D" id="3.40.1360.10">
    <property type="match status" value="1"/>
</dbReference>
<dbReference type="Proteomes" id="UP000260780">
    <property type="component" value="Unassembled WGS sequence"/>
</dbReference>
<name>A0A3E4WGA2_9BACT</name>
<evidence type="ECO:0000259" key="4">
    <source>
        <dbReference type="SMART" id="SM00400"/>
    </source>
</evidence>
<dbReference type="InterPro" id="IPR050219">
    <property type="entry name" value="DnaG_primase"/>
</dbReference>
<evidence type="ECO:0000256" key="1">
    <source>
        <dbReference type="ARBA" id="ARBA00022723"/>
    </source>
</evidence>
<dbReference type="GO" id="GO:0005737">
    <property type="term" value="C:cytoplasm"/>
    <property type="evidence" value="ECO:0007669"/>
    <property type="project" value="TreeGrafter"/>
</dbReference>
<dbReference type="GO" id="GO:0006269">
    <property type="term" value="P:DNA replication, synthesis of primer"/>
    <property type="evidence" value="ECO:0007669"/>
    <property type="project" value="TreeGrafter"/>
</dbReference>
<sequence>MISPETIKKLHELNCEDVARRLGLEVNMHQAHCFMHQDKRPSLAFKNNLWKCFACDKGGDAISLVEEKCNLSFVEACTWLCEQYHIYMPSTNLKNTKKRPKLRHRRTLVIDREESRPDFDGDVASAIINLADLEAKGKEFLFTERKLSAQVVEKMKIKSVEDSTEMKEILMNTFGEERLIKCKMLKRDNNKIQLTINIPSLLIPYFDRTGKLVALQSRYLGTNENIPRFKMLCNSRKQLYNMVLLAKLQEGSKLYIMEGITDCLAMLSAGYPAVAIQSATTIPETELDKLSGFDLVMVHDNDKAGISAFYHLHRSLLRYGCRLKCATIPALFKDYSAYYLYLKK</sequence>
<dbReference type="Pfam" id="PF13155">
    <property type="entry name" value="Toprim_2"/>
    <property type="match status" value="1"/>
</dbReference>
<gene>
    <name evidence="5" type="ORF">DXC17_06020</name>
</gene>
<evidence type="ECO:0000313" key="6">
    <source>
        <dbReference type="Proteomes" id="UP000260780"/>
    </source>
</evidence>
<dbReference type="CDD" id="cd01029">
    <property type="entry name" value="TOPRIM_primases"/>
    <property type="match status" value="1"/>
</dbReference>
<dbReference type="InterPro" id="IPR036977">
    <property type="entry name" value="DNA_primase_Znf_CHC2"/>
</dbReference>
<dbReference type="RefSeq" id="WP_117747662.1">
    <property type="nucleotide sequence ID" value="NZ_CATXHJ010000023.1"/>
</dbReference>
<dbReference type="Gene3D" id="3.90.580.10">
    <property type="entry name" value="Zinc finger, CHC2-type domain"/>
    <property type="match status" value="1"/>
</dbReference>
<feature type="domain" description="Zinc finger CHC2-type" evidence="4">
    <location>
        <begin position="29"/>
        <end position="81"/>
    </location>
</feature>
<comment type="caution">
    <text evidence="5">The sequence shown here is derived from an EMBL/GenBank/DDBJ whole genome shotgun (WGS) entry which is preliminary data.</text>
</comment>
<dbReference type="InterPro" id="IPR034154">
    <property type="entry name" value="TOPRIM_DnaG/twinkle"/>
</dbReference>
<dbReference type="EMBL" id="QSTF01000010">
    <property type="protein sequence ID" value="RGM41187.1"/>
    <property type="molecule type" value="Genomic_DNA"/>
</dbReference>
<dbReference type="GO" id="GO:0003677">
    <property type="term" value="F:DNA binding"/>
    <property type="evidence" value="ECO:0007669"/>
    <property type="project" value="InterPro"/>
</dbReference>
<dbReference type="PANTHER" id="PTHR30313:SF2">
    <property type="entry name" value="DNA PRIMASE"/>
    <property type="match status" value="1"/>
</dbReference>
<dbReference type="GO" id="GO:0008270">
    <property type="term" value="F:zinc ion binding"/>
    <property type="evidence" value="ECO:0007669"/>
    <property type="project" value="UniProtKB-KW"/>
</dbReference>
<evidence type="ECO:0000256" key="2">
    <source>
        <dbReference type="ARBA" id="ARBA00022771"/>
    </source>
</evidence>
<dbReference type="InterPro" id="IPR002694">
    <property type="entry name" value="Znf_CHC2"/>
</dbReference>
<keyword evidence="2" id="KW-0863">Zinc-finger</keyword>
<accession>A0A3E4WGA2</accession>
<dbReference type="AlphaFoldDB" id="A0A3E4WGA2"/>
<dbReference type="Pfam" id="PF01807">
    <property type="entry name" value="Zn_ribbon_DnaG"/>
    <property type="match status" value="1"/>
</dbReference>
<reference evidence="5 6" key="1">
    <citation type="submission" date="2018-08" db="EMBL/GenBank/DDBJ databases">
        <title>A genome reference for cultivated species of the human gut microbiota.</title>
        <authorList>
            <person name="Zou Y."/>
            <person name="Xue W."/>
            <person name="Luo G."/>
        </authorList>
    </citation>
    <scope>NUCLEOTIDE SEQUENCE [LARGE SCALE GENOMIC DNA]</scope>
    <source>
        <strain evidence="5 6">OM08-14</strain>
    </source>
</reference>